<protein>
    <submittedName>
        <fullName evidence="2">Uncharacterized protein</fullName>
    </submittedName>
</protein>
<organism evidence="2 3">
    <name type="scientific">Chlamydomonas reinhardtii</name>
    <name type="common">Chlamydomonas smithii</name>
    <dbReference type="NCBI Taxonomy" id="3055"/>
    <lineage>
        <taxon>Eukaryota</taxon>
        <taxon>Viridiplantae</taxon>
        <taxon>Chlorophyta</taxon>
        <taxon>core chlorophytes</taxon>
        <taxon>Chlorophyceae</taxon>
        <taxon>CS clade</taxon>
        <taxon>Chlamydomonadales</taxon>
        <taxon>Chlamydomonadaceae</taxon>
        <taxon>Chlamydomonas</taxon>
    </lineage>
</organism>
<dbReference type="AlphaFoldDB" id="A0A2K3DTN1"/>
<dbReference type="KEGG" id="cre:CHLRE_04g217983v5"/>
<proteinExistence type="predicted"/>
<sequence length="55" mass="6073">MHLDVLMLLGGLAPSRLVLQACWRRGWGWGLGADSTNRITTCDATWAHPRQGTPQ</sequence>
<keyword evidence="3" id="KW-1185">Reference proteome</keyword>
<dbReference type="Gramene" id="PNW83887">
    <property type="protein sequence ID" value="PNW83887"/>
    <property type="gene ID" value="CHLRE_04g217983v5"/>
</dbReference>
<feature type="chain" id="PRO_5014398559" evidence="1">
    <location>
        <begin position="21"/>
        <end position="55"/>
    </location>
</feature>
<dbReference type="EMBL" id="CM008965">
    <property type="protein sequence ID" value="PNW83887.1"/>
    <property type="molecule type" value="Genomic_DNA"/>
</dbReference>
<dbReference type="RefSeq" id="XP_042925075.1">
    <property type="nucleotide sequence ID" value="XM_043061820.1"/>
</dbReference>
<accession>A0A2K3DTN1</accession>
<keyword evidence="1" id="KW-0732">Signal</keyword>
<dbReference type="InParanoid" id="A0A2K3DTN1"/>
<evidence type="ECO:0000313" key="2">
    <source>
        <dbReference type="EMBL" id="PNW83887.1"/>
    </source>
</evidence>
<name>A0A2K3DTN1_CHLRE</name>
<evidence type="ECO:0000313" key="3">
    <source>
        <dbReference type="Proteomes" id="UP000006906"/>
    </source>
</evidence>
<dbReference type="Proteomes" id="UP000006906">
    <property type="component" value="Chromosome 4"/>
</dbReference>
<dbReference type="GeneID" id="66053203"/>
<gene>
    <name evidence="2" type="ORF">CHLRE_04g217983v5</name>
</gene>
<feature type="signal peptide" evidence="1">
    <location>
        <begin position="1"/>
        <end position="20"/>
    </location>
</feature>
<evidence type="ECO:0000256" key="1">
    <source>
        <dbReference type="SAM" id="SignalP"/>
    </source>
</evidence>
<reference evidence="2 3" key="1">
    <citation type="journal article" date="2007" name="Science">
        <title>The Chlamydomonas genome reveals the evolution of key animal and plant functions.</title>
        <authorList>
            <person name="Merchant S.S."/>
            <person name="Prochnik S.E."/>
            <person name="Vallon O."/>
            <person name="Harris E.H."/>
            <person name="Karpowicz S.J."/>
            <person name="Witman G.B."/>
            <person name="Terry A."/>
            <person name="Salamov A."/>
            <person name="Fritz-Laylin L.K."/>
            <person name="Marechal-Drouard L."/>
            <person name="Marshall W.F."/>
            <person name="Qu L.H."/>
            <person name="Nelson D.R."/>
            <person name="Sanderfoot A.A."/>
            <person name="Spalding M.H."/>
            <person name="Kapitonov V.V."/>
            <person name="Ren Q."/>
            <person name="Ferris P."/>
            <person name="Lindquist E."/>
            <person name="Shapiro H."/>
            <person name="Lucas S.M."/>
            <person name="Grimwood J."/>
            <person name="Schmutz J."/>
            <person name="Cardol P."/>
            <person name="Cerutti H."/>
            <person name="Chanfreau G."/>
            <person name="Chen C.L."/>
            <person name="Cognat V."/>
            <person name="Croft M.T."/>
            <person name="Dent R."/>
            <person name="Dutcher S."/>
            <person name="Fernandez E."/>
            <person name="Fukuzawa H."/>
            <person name="Gonzalez-Ballester D."/>
            <person name="Gonzalez-Halphen D."/>
            <person name="Hallmann A."/>
            <person name="Hanikenne M."/>
            <person name="Hippler M."/>
            <person name="Inwood W."/>
            <person name="Jabbari K."/>
            <person name="Kalanon M."/>
            <person name="Kuras R."/>
            <person name="Lefebvre P.A."/>
            <person name="Lemaire S.D."/>
            <person name="Lobanov A.V."/>
            <person name="Lohr M."/>
            <person name="Manuell A."/>
            <person name="Meier I."/>
            <person name="Mets L."/>
            <person name="Mittag M."/>
            <person name="Mittelmeier T."/>
            <person name="Moroney J.V."/>
            <person name="Moseley J."/>
            <person name="Napoli C."/>
            <person name="Nedelcu A.M."/>
            <person name="Niyogi K."/>
            <person name="Novoselov S.V."/>
            <person name="Paulsen I.T."/>
            <person name="Pazour G."/>
            <person name="Purton S."/>
            <person name="Ral J.P."/>
            <person name="Riano-Pachon D.M."/>
            <person name="Riekhof W."/>
            <person name="Rymarquis L."/>
            <person name="Schroda M."/>
            <person name="Stern D."/>
            <person name="Umen J."/>
            <person name="Willows R."/>
            <person name="Wilson N."/>
            <person name="Zimmer S.L."/>
            <person name="Allmer J."/>
            <person name="Balk J."/>
            <person name="Bisova K."/>
            <person name="Chen C.J."/>
            <person name="Elias M."/>
            <person name="Gendler K."/>
            <person name="Hauser C."/>
            <person name="Lamb M.R."/>
            <person name="Ledford H."/>
            <person name="Long J.C."/>
            <person name="Minagawa J."/>
            <person name="Page M.D."/>
            <person name="Pan J."/>
            <person name="Pootakham W."/>
            <person name="Roje S."/>
            <person name="Rose A."/>
            <person name="Stahlberg E."/>
            <person name="Terauchi A.M."/>
            <person name="Yang P."/>
            <person name="Ball S."/>
            <person name="Bowler C."/>
            <person name="Dieckmann C.L."/>
            <person name="Gladyshev V.N."/>
            <person name="Green P."/>
            <person name="Jorgensen R."/>
            <person name="Mayfield S."/>
            <person name="Mueller-Roeber B."/>
            <person name="Rajamani S."/>
            <person name="Sayre R.T."/>
            <person name="Brokstein P."/>
            <person name="Dubchak I."/>
            <person name="Goodstein D."/>
            <person name="Hornick L."/>
            <person name="Huang Y.W."/>
            <person name="Jhaveri J."/>
            <person name="Luo Y."/>
            <person name="Martinez D."/>
            <person name="Ngau W.C."/>
            <person name="Otillar B."/>
            <person name="Poliakov A."/>
            <person name="Porter A."/>
            <person name="Szajkowski L."/>
            <person name="Werner G."/>
            <person name="Zhou K."/>
            <person name="Grigoriev I.V."/>
            <person name="Rokhsar D.S."/>
            <person name="Grossman A.R."/>
        </authorList>
    </citation>
    <scope>NUCLEOTIDE SEQUENCE [LARGE SCALE GENOMIC DNA]</scope>
    <source>
        <strain evidence="3">CC-503</strain>
    </source>
</reference>